<reference evidence="1" key="1">
    <citation type="journal article" date="2014" name="Front. Microbiol.">
        <title>High frequency of phylogenetically diverse reductive dehalogenase-homologous genes in deep subseafloor sedimentary metagenomes.</title>
        <authorList>
            <person name="Kawai M."/>
            <person name="Futagami T."/>
            <person name="Toyoda A."/>
            <person name="Takaki Y."/>
            <person name="Nishi S."/>
            <person name="Hori S."/>
            <person name="Arai W."/>
            <person name="Tsubouchi T."/>
            <person name="Morono Y."/>
            <person name="Uchiyama I."/>
            <person name="Ito T."/>
            <person name="Fujiyama A."/>
            <person name="Inagaki F."/>
            <person name="Takami H."/>
        </authorList>
    </citation>
    <scope>NUCLEOTIDE SEQUENCE</scope>
    <source>
        <strain evidence="1">Expedition CK06-06</strain>
    </source>
</reference>
<organism evidence="1">
    <name type="scientific">marine sediment metagenome</name>
    <dbReference type="NCBI Taxonomy" id="412755"/>
    <lineage>
        <taxon>unclassified sequences</taxon>
        <taxon>metagenomes</taxon>
        <taxon>ecological metagenomes</taxon>
    </lineage>
</organism>
<evidence type="ECO:0000313" key="1">
    <source>
        <dbReference type="EMBL" id="GAH50902.1"/>
    </source>
</evidence>
<proteinExistence type="predicted"/>
<dbReference type="EMBL" id="BARU01019286">
    <property type="protein sequence ID" value="GAH50902.1"/>
    <property type="molecule type" value="Genomic_DNA"/>
</dbReference>
<dbReference type="AlphaFoldDB" id="X1G0X6"/>
<dbReference type="InterPro" id="IPR029060">
    <property type="entry name" value="PIN-like_dom_sf"/>
</dbReference>
<evidence type="ECO:0008006" key="2">
    <source>
        <dbReference type="Google" id="ProtNLM"/>
    </source>
</evidence>
<accession>X1G0X6</accession>
<protein>
    <recommendedName>
        <fullName evidence="2">PIN domain-containing protein</fullName>
    </recommendedName>
</protein>
<sequence length="138" mass="16476">MLYLFFPVTKLYREIDSKRYKVYISPLVIVEIERTKGKKRYNMLKNLIKEYKPELLEDVAEVSRLADKYLSAKIIPEKYRADALHISFATFYEMDVLVSYNLRHIVKLKTRRLANYINLLEGYKTLEIGTPEEVIEYE</sequence>
<dbReference type="SUPFAM" id="SSF88723">
    <property type="entry name" value="PIN domain-like"/>
    <property type="match status" value="1"/>
</dbReference>
<gene>
    <name evidence="1" type="ORF">S03H2_31772</name>
</gene>
<comment type="caution">
    <text evidence="1">The sequence shown here is derived from an EMBL/GenBank/DDBJ whole genome shotgun (WGS) entry which is preliminary data.</text>
</comment>
<name>X1G0X6_9ZZZZ</name>